<feature type="transmembrane region" description="Helical" evidence="15">
    <location>
        <begin position="746"/>
        <end position="765"/>
    </location>
</feature>
<dbReference type="InterPro" id="IPR034001">
    <property type="entry name" value="ABCG_PDR_1"/>
</dbReference>
<evidence type="ECO:0000259" key="16">
    <source>
        <dbReference type="PROSITE" id="PS50893"/>
    </source>
</evidence>
<evidence type="ECO:0000313" key="18">
    <source>
        <dbReference type="Proteomes" id="UP001301769"/>
    </source>
</evidence>
<reference evidence="17" key="1">
    <citation type="journal article" date="2023" name="Mol. Phylogenet. Evol.">
        <title>Genome-scale phylogeny and comparative genomics of the fungal order Sordariales.</title>
        <authorList>
            <person name="Hensen N."/>
            <person name="Bonometti L."/>
            <person name="Westerberg I."/>
            <person name="Brannstrom I.O."/>
            <person name="Guillou S."/>
            <person name="Cros-Aarteil S."/>
            <person name="Calhoun S."/>
            <person name="Haridas S."/>
            <person name="Kuo A."/>
            <person name="Mondo S."/>
            <person name="Pangilinan J."/>
            <person name="Riley R."/>
            <person name="LaButti K."/>
            <person name="Andreopoulos B."/>
            <person name="Lipzen A."/>
            <person name="Chen C."/>
            <person name="Yan M."/>
            <person name="Daum C."/>
            <person name="Ng V."/>
            <person name="Clum A."/>
            <person name="Steindorff A."/>
            <person name="Ohm R.A."/>
            <person name="Martin F."/>
            <person name="Silar P."/>
            <person name="Natvig D.O."/>
            <person name="Lalanne C."/>
            <person name="Gautier V."/>
            <person name="Ament-Velasquez S.L."/>
            <person name="Kruys A."/>
            <person name="Hutchinson M.I."/>
            <person name="Powell A.J."/>
            <person name="Barry K."/>
            <person name="Miller A.N."/>
            <person name="Grigoriev I.V."/>
            <person name="Debuchy R."/>
            <person name="Gladieux P."/>
            <person name="Hiltunen Thoren M."/>
            <person name="Johannesson H."/>
        </authorList>
    </citation>
    <scope>NUCLEOTIDE SEQUENCE</scope>
    <source>
        <strain evidence="17">PSN293</strain>
    </source>
</reference>
<keyword evidence="18" id="KW-1185">Reference proteome</keyword>
<keyword evidence="5 15" id="KW-0812">Transmembrane</keyword>
<gene>
    <name evidence="17" type="ORF">QBC37DRAFT_373729</name>
</gene>
<comment type="subcellular location">
    <subcellularLocation>
        <location evidence="1">Cell membrane</location>
        <topology evidence="1">Multi-pass membrane protein</topology>
    </subcellularLocation>
</comment>
<dbReference type="GO" id="GO:0016887">
    <property type="term" value="F:ATP hydrolysis activity"/>
    <property type="evidence" value="ECO:0007669"/>
    <property type="project" value="InterPro"/>
</dbReference>
<keyword evidence="7" id="KW-0547">Nucleotide-binding</keyword>
<feature type="compositionally biased region" description="Basic and acidic residues" evidence="14">
    <location>
        <begin position="10"/>
        <end position="36"/>
    </location>
</feature>
<keyword evidence="10 15" id="KW-0472">Membrane</keyword>
<dbReference type="Pfam" id="PF01061">
    <property type="entry name" value="ABC2_membrane"/>
    <property type="match status" value="2"/>
</dbReference>
<protein>
    <recommendedName>
        <fullName evidence="13">ABC multidrug transporter atrF</fullName>
    </recommendedName>
</protein>
<dbReference type="SUPFAM" id="SSF52540">
    <property type="entry name" value="P-loop containing nucleoside triphosphate hydrolases"/>
    <property type="match status" value="2"/>
</dbReference>
<feature type="transmembrane region" description="Helical" evidence="15">
    <location>
        <begin position="1279"/>
        <end position="1300"/>
    </location>
</feature>
<reference evidence="17" key="2">
    <citation type="submission" date="2023-05" db="EMBL/GenBank/DDBJ databases">
        <authorList>
            <consortium name="Lawrence Berkeley National Laboratory"/>
            <person name="Steindorff A."/>
            <person name="Hensen N."/>
            <person name="Bonometti L."/>
            <person name="Westerberg I."/>
            <person name="Brannstrom I.O."/>
            <person name="Guillou S."/>
            <person name="Cros-Aarteil S."/>
            <person name="Calhoun S."/>
            <person name="Haridas S."/>
            <person name="Kuo A."/>
            <person name="Mondo S."/>
            <person name="Pangilinan J."/>
            <person name="Riley R."/>
            <person name="Labutti K."/>
            <person name="Andreopoulos B."/>
            <person name="Lipzen A."/>
            <person name="Chen C."/>
            <person name="Yanf M."/>
            <person name="Daum C."/>
            <person name="Ng V."/>
            <person name="Clum A."/>
            <person name="Ohm R."/>
            <person name="Martin F."/>
            <person name="Silar P."/>
            <person name="Natvig D."/>
            <person name="Lalanne C."/>
            <person name="Gautier V."/>
            <person name="Ament-Velasquez S.L."/>
            <person name="Kruys A."/>
            <person name="Hutchinson M.I."/>
            <person name="Powell A.J."/>
            <person name="Barry K."/>
            <person name="Miller A.N."/>
            <person name="Grigoriev I.V."/>
            <person name="Debuchy R."/>
            <person name="Gladieux P."/>
            <person name="Thoren M.H."/>
            <person name="Johannesson H."/>
        </authorList>
    </citation>
    <scope>NUCLEOTIDE SEQUENCE</scope>
    <source>
        <strain evidence="17">PSN293</strain>
    </source>
</reference>
<keyword evidence="6" id="KW-0677">Repeat</keyword>
<dbReference type="GO" id="GO:0005886">
    <property type="term" value="C:plasma membrane"/>
    <property type="evidence" value="ECO:0007669"/>
    <property type="project" value="UniProtKB-SubCell"/>
</dbReference>
<sequence>MWGQTPGENAFRRHAQDSYANELHHRNETDRPGISDREDDEAYMSGTTQKPTPADTPASGSATYTWGERDVGGPVCTRDAMREFEELQEGLNRLTSARSRSRSRPRSQSRSTRRRPSYAGSAPVSRATSRAGSDARRPGLFERIASRVTSRTSRPAPRAPGEETDDDEDDSESSASPSEGQDDFQLEQFMRDGHLEKRTESGESTKKIGVVFKNVTVKGVSSSASFVRTLPQAIMGTFGPDLYHILSNWFPALRFGRQGELRTLIHNFTGVVRHGEMMLVLGRPGSGCSTFLRVIANNRGSFASVEGDVSYSGISAEEVDKKYRGEVVYNGEDDQHMPSLSVYQTLKFSLLNKTKKHLRDDMELIIDSLLRMFAIKHTLNTKVGDAYLRGVSGGERKRVSIAETLATKSTVACWDNSTRGLDASTALDYAKSLRIMTDISDRTTITTLYQAGEGIYELMDKVLVIDEGRMLYQGPAREARQYFIDLGFHAPERQTTADFLTSICDPNTRQFREGFEERCPKSAEELEKAFLASEAYKKVLADVADFERHIRDTGHADAQAFQQSVVEQKSRRVADSSNYTVSFWKQVLACTRREFWLIWGDKTSLYTKFFIIISNGLIVSSLFYMTPSDTSGVFLRGGVAFFSIVFLGWLQLTELMKAVSGRVVVARHKEYAFYRPSAVNLARALTDFPMLALQSIFFGLILYFMTGLDLDAGKFFVYLLMVYTSTFSFTALYRMMASLSPTIDDAVRFSGIALNLLIIYTGYVISKPIMLGQKIWFGWLFWINPVAYSFEAVLTNEFGGRAMQCAPSQLVPQGPGIGIANQGCAVPGAEPGNNIVSGDAYLTSAFAYSRSNLWRNFGVVIAFSVLYLLITVIATEFLSFAGPGAGALIFKRSKKVKKQLGPTGPADEEKGRVNGDAAAGLDARRTRTHDEILGTLAKSEKIFTWQNLSYTVPTPQGPKRLLNNVDGYAKPGVMVALMGASGAGKTTLLNTLSQRQTVGVVSGDMLVDGKALGTEFQRSTGFVEQMDLHDGTATIREALEFSAILRQPRDTPRHEKIEYVDKIIDLLELQDIEDAIINSLGVEQKKRLTIGVELAAKPSLLLFLDEPTSGLDSQSAFSIVRFLRKLCAAGQAIVCTIHQPSSDLIQEFDKILALNPGGNVFYFGPVGDNGSAVIKYFADRGVDCPPGKNVAEFILETAAKVGRRPDGKRINWNKEWRASDEYQLLLKEIAQMKADRSKAASEASQSSNSLVEHEFAAPVTTQIALLTKRMFIHQWRDPSYVYGRLFASFIVGLFNGFTFWKLGNTIADMQNRMFTSFLIIMLPATVLNAVLPKFYINRALWEAREHPSRIYGWVAFCTAEIVSEIPAAIAGSVLYFVLWYFPTGLPTEAFSAGYVYLMTLLFFLFMSSWGQWICAWAPSFTVISNVLPFFLVMFSLFNGIVVPYEQLNVFWKYWLYYLNPSTYFMGGILAATLPGTVVQCAPNEAAYFNPPSGQTCLEFAGDFARRAGQGYLTNPDDTSNCGFCPYSSGDEYLATLSLSPDQKWRDFGVFLAFCVSNWALVYFFIYTVRVKKWSFGFGPLFTGLGKVVDMIKKSLGGLRGRKGNSATSKDLQESSGSGSPV</sequence>
<evidence type="ECO:0000256" key="9">
    <source>
        <dbReference type="ARBA" id="ARBA00022989"/>
    </source>
</evidence>
<feature type="domain" description="ABC transporter" evidence="16">
    <location>
        <begin position="250"/>
        <end position="492"/>
    </location>
</feature>
<feature type="compositionally biased region" description="Acidic residues" evidence="14">
    <location>
        <begin position="162"/>
        <end position="172"/>
    </location>
</feature>
<proteinExistence type="inferred from homology"/>
<evidence type="ECO:0000256" key="2">
    <source>
        <dbReference type="ARBA" id="ARBA00006012"/>
    </source>
</evidence>
<evidence type="ECO:0000256" key="14">
    <source>
        <dbReference type="SAM" id="MobiDB-lite"/>
    </source>
</evidence>
<organism evidence="17 18">
    <name type="scientific">Rhypophila decipiens</name>
    <dbReference type="NCBI Taxonomy" id="261697"/>
    <lineage>
        <taxon>Eukaryota</taxon>
        <taxon>Fungi</taxon>
        <taxon>Dikarya</taxon>
        <taxon>Ascomycota</taxon>
        <taxon>Pezizomycotina</taxon>
        <taxon>Sordariomycetes</taxon>
        <taxon>Sordariomycetidae</taxon>
        <taxon>Sordariales</taxon>
        <taxon>Naviculisporaceae</taxon>
        <taxon>Rhypophila</taxon>
    </lineage>
</organism>
<dbReference type="Gene3D" id="3.40.50.300">
    <property type="entry name" value="P-loop containing nucleotide triphosphate hydrolases"/>
    <property type="match status" value="2"/>
</dbReference>
<feature type="compositionally biased region" description="Polar residues" evidence="14">
    <location>
        <begin position="1604"/>
        <end position="1621"/>
    </location>
</feature>
<dbReference type="InterPro" id="IPR017871">
    <property type="entry name" value="ABC_transporter-like_CS"/>
</dbReference>
<dbReference type="CDD" id="cd03232">
    <property type="entry name" value="ABCG_PDR_domain2"/>
    <property type="match status" value="1"/>
</dbReference>
<feature type="transmembrane region" description="Helical" evidence="15">
    <location>
        <begin position="1393"/>
        <end position="1414"/>
    </location>
</feature>
<dbReference type="Pfam" id="PF06422">
    <property type="entry name" value="PDR_CDR"/>
    <property type="match status" value="1"/>
</dbReference>
<feature type="transmembrane region" description="Helical" evidence="15">
    <location>
        <begin position="715"/>
        <end position="734"/>
    </location>
</feature>
<dbReference type="FunFam" id="3.40.50.300:FF:000054">
    <property type="entry name" value="ABC multidrug transporter atrF"/>
    <property type="match status" value="1"/>
</dbReference>
<dbReference type="InterPro" id="IPR029481">
    <property type="entry name" value="ABC_trans_N"/>
</dbReference>
<feature type="region of interest" description="Disordered" evidence="14">
    <location>
        <begin position="1599"/>
        <end position="1621"/>
    </location>
</feature>
<evidence type="ECO:0000256" key="11">
    <source>
        <dbReference type="ARBA" id="ARBA00023180"/>
    </source>
</evidence>
<keyword evidence="11" id="KW-0325">Glycoprotein</keyword>
<comment type="caution">
    <text evidence="17">The sequence shown here is derived from an EMBL/GenBank/DDBJ whole genome shotgun (WGS) entry which is preliminary data.</text>
</comment>
<dbReference type="InterPro" id="IPR034003">
    <property type="entry name" value="ABCG_PDR_2"/>
</dbReference>
<dbReference type="SMART" id="SM00382">
    <property type="entry name" value="AAA"/>
    <property type="match status" value="2"/>
</dbReference>
<dbReference type="PROSITE" id="PS00211">
    <property type="entry name" value="ABC_TRANSPORTER_1"/>
    <property type="match status" value="1"/>
</dbReference>
<evidence type="ECO:0000256" key="7">
    <source>
        <dbReference type="ARBA" id="ARBA00022741"/>
    </source>
</evidence>
<keyword evidence="3" id="KW-0813">Transport</keyword>
<feature type="transmembrane region" description="Helical" evidence="15">
    <location>
        <begin position="1312"/>
        <end position="1331"/>
    </location>
</feature>
<dbReference type="GO" id="GO:0005524">
    <property type="term" value="F:ATP binding"/>
    <property type="evidence" value="ECO:0007669"/>
    <property type="project" value="UniProtKB-KW"/>
</dbReference>
<feature type="transmembrane region" description="Helical" evidence="15">
    <location>
        <begin position="1547"/>
        <end position="1565"/>
    </location>
</feature>
<evidence type="ECO:0000256" key="12">
    <source>
        <dbReference type="ARBA" id="ARBA00047823"/>
    </source>
</evidence>
<feature type="compositionally biased region" description="Basic residues" evidence="14">
    <location>
        <begin position="99"/>
        <end position="116"/>
    </location>
</feature>
<accession>A0AAN6Y899</accession>
<evidence type="ECO:0000256" key="10">
    <source>
        <dbReference type="ARBA" id="ARBA00023136"/>
    </source>
</evidence>
<evidence type="ECO:0000313" key="17">
    <source>
        <dbReference type="EMBL" id="KAK4213765.1"/>
    </source>
</evidence>
<keyword evidence="4" id="KW-1003">Cell membrane</keyword>
<dbReference type="PROSITE" id="PS50893">
    <property type="entry name" value="ABC_TRANSPORTER_2"/>
    <property type="match status" value="2"/>
</dbReference>
<feature type="transmembrane region" description="Helical" evidence="15">
    <location>
        <begin position="1351"/>
        <end position="1381"/>
    </location>
</feature>
<comment type="catalytic activity">
    <reaction evidence="12">
        <text>voriconazole(in) + ATP + H2O = voriconazole(out) + ADP + phosphate + H(+)</text>
        <dbReference type="Rhea" id="RHEA:61912"/>
        <dbReference type="ChEBI" id="CHEBI:10023"/>
        <dbReference type="ChEBI" id="CHEBI:15377"/>
        <dbReference type="ChEBI" id="CHEBI:15378"/>
        <dbReference type="ChEBI" id="CHEBI:30616"/>
        <dbReference type="ChEBI" id="CHEBI:43474"/>
        <dbReference type="ChEBI" id="CHEBI:456216"/>
    </reaction>
    <physiologicalReaction direction="left-to-right" evidence="12">
        <dbReference type="Rhea" id="RHEA:61913"/>
    </physiologicalReaction>
</comment>
<dbReference type="Pfam" id="PF00005">
    <property type="entry name" value="ABC_tran"/>
    <property type="match status" value="2"/>
</dbReference>
<dbReference type="InterPro" id="IPR013525">
    <property type="entry name" value="ABC2_TM"/>
</dbReference>
<feature type="transmembrane region" description="Helical" evidence="15">
    <location>
        <begin position="688"/>
        <end position="708"/>
    </location>
</feature>
<feature type="transmembrane region" description="Helical" evidence="15">
    <location>
        <begin position="1426"/>
        <end position="1444"/>
    </location>
</feature>
<evidence type="ECO:0000256" key="1">
    <source>
        <dbReference type="ARBA" id="ARBA00004651"/>
    </source>
</evidence>
<dbReference type="CDD" id="cd03233">
    <property type="entry name" value="ABCG_PDR_domain1"/>
    <property type="match status" value="1"/>
</dbReference>
<evidence type="ECO:0000256" key="3">
    <source>
        <dbReference type="ARBA" id="ARBA00022448"/>
    </source>
</evidence>
<evidence type="ECO:0000256" key="4">
    <source>
        <dbReference type="ARBA" id="ARBA00022475"/>
    </source>
</evidence>
<dbReference type="GO" id="GO:0140359">
    <property type="term" value="F:ABC-type transporter activity"/>
    <property type="evidence" value="ECO:0007669"/>
    <property type="project" value="InterPro"/>
</dbReference>
<evidence type="ECO:0000256" key="5">
    <source>
        <dbReference type="ARBA" id="ARBA00022692"/>
    </source>
</evidence>
<keyword evidence="8" id="KW-0067">ATP-binding</keyword>
<comment type="similarity">
    <text evidence="2">Belongs to the ABC transporter superfamily. ABCG family. PDR (TC 3.A.1.205) subfamily.</text>
</comment>
<feature type="transmembrane region" description="Helical" evidence="15">
    <location>
        <begin position="605"/>
        <end position="626"/>
    </location>
</feature>
<name>A0AAN6Y899_9PEZI</name>
<dbReference type="InterPro" id="IPR010929">
    <property type="entry name" value="PDR_CDR_ABC"/>
</dbReference>
<dbReference type="InterPro" id="IPR027417">
    <property type="entry name" value="P-loop_NTPase"/>
</dbReference>
<feature type="transmembrane region" description="Helical" evidence="15">
    <location>
        <begin position="633"/>
        <end position="652"/>
    </location>
</feature>
<dbReference type="InterPro" id="IPR003593">
    <property type="entry name" value="AAA+_ATPase"/>
</dbReference>
<dbReference type="Pfam" id="PF14510">
    <property type="entry name" value="ABC_trans_N"/>
    <property type="match status" value="1"/>
</dbReference>
<dbReference type="FunFam" id="3.40.50.300:FF:001650">
    <property type="entry name" value="ABC drug exporter AtrF"/>
    <property type="match status" value="1"/>
</dbReference>
<keyword evidence="9 15" id="KW-1133">Transmembrane helix</keyword>
<feature type="region of interest" description="Disordered" evidence="14">
    <location>
        <begin position="1"/>
        <end position="185"/>
    </location>
</feature>
<evidence type="ECO:0000256" key="8">
    <source>
        <dbReference type="ARBA" id="ARBA00022840"/>
    </source>
</evidence>
<dbReference type="Proteomes" id="UP001301769">
    <property type="component" value="Unassembled WGS sequence"/>
</dbReference>
<feature type="transmembrane region" description="Helical" evidence="15">
    <location>
        <begin position="857"/>
        <end position="890"/>
    </location>
</feature>
<evidence type="ECO:0000256" key="6">
    <source>
        <dbReference type="ARBA" id="ARBA00022737"/>
    </source>
</evidence>
<feature type="domain" description="ABC transporter" evidence="16">
    <location>
        <begin position="943"/>
        <end position="1181"/>
    </location>
</feature>
<dbReference type="InterPro" id="IPR003439">
    <property type="entry name" value="ABC_transporter-like_ATP-bd"/>
</dbReference>
<dbReference type="PANTHER" id="PTHR19241">
    <property type="entry name" value="ATP-BINDING CASSETTE TRANSPORTER"/>
    <property type="match status" value="1"/>
</dbReference>
<evidence type="ECO:0000256" key="15">
    <source>
        <dbReference type="SAM" id="Phobius"/>
    </source>
</evidence>
<evidence type="ECO:0000256" key="13">
    <source>
        <dbReference type="ARBA" id="ARBA00069001"/>
    </source>
</evidence>
<dbReference type="EMBL" id="MU858104">
    <property type="protein sequence ID" value="KAK4213765.1"/>
    <property type="molecule type" value="Genomic_DNA"/>
</dbReference>